<comment type="caution">
    <text evidence="3">The sequence shown here is derived from an EMBL/GenBank/DDBJ whole genome shotgun (WGS) entry which is preliminary data.</text>
</comment>
<dbReference type="AlphaFoldDB" id="A0A437AJ74"/>
<keyword evidence="1" id="KW-0677">Repeat</keyword>
<organism evidence="3 4">
    <name type="scientific">Tubulinosema ratisbonensis</name>
    <dbReference type="NCBI Taxonomy" id="291195"/>
    <lineage>
        <taxon>Eukaryota</taxon>
        <taxon>Fungi</taxon>
        <taxon>Fungi incertae sedis</taxon>
        <taxon>Microsporidia</taxon>
        <taxon>Tubulinosematoidea</taxon>
        <taxon>Tubulinosematidae</taxon>
        <taxon>Tubulinosema</taxon>
    </lineage>
</organism>
<dbReference type="VEuPathDB" id="MicrosporidiaDB:TUBRATIS_24090"/>
<dbReference type="FunFam" id="1.10.238.10:FF:000003">
    <property type="entry name" value="Calmodulin A"/>
    <property type="match status" value="1"/>
</dbReference>
<name>A0A437AJ74_9MICR</name>
<dbReference type="PANTHER" id="PTHR23049">
    <property type="entry name" value="MYOSIN REGULATORY LIGHT CHAIN 2"/>
    <property type="match status" value="1"/>
</dbReference>
<protein>
    <submittedName>
        <fullName evidence="3">Calmodulin</fullName>
    </submittedName>
</protein>
<dbReference type="SUPFAM" id="SSF47473">
    <property type="entry name" value="EF-hand"/>
    <property type="match status" value="1"/>
</dbReference>
<evidence type="ECO:0000259" key="2">
    <source>
        <dbReference type="PROSITE" id="PS50222"/>
    </source>
</evidence>
<evidence type="ECO:0000256" key="1">
    <source>
        <dbReference type="ARBA" id="ARBA00022737"/>
    </source>
</evidence>
<gene>
    <name evidence="3" type="ORF">TUBRATIS_24090</name>
</gene>
<dbReference type="OrthoDB" id="26525at2759"/>
<dbReference type="STRING" id="291195.A0A437AJ74"/>
<dbReference type="GO" id="GO:0005509">
    <property type="term" value="F:calcium ion binding"/>
    <property type="evidence" value="ECO:0007669"/>
    <property type="project" value="InterPro"/>
</dbReference>
<keyword evidence="4" id="KW-1185">Reference proteome</keyword>
<dbReference type="PROSITE" id="PS50222">
    <property type="entry name" value="EF_HAND_2"/>
    <property type="match status" value="1"/>
</dbReference>
<feature type="domain" description="EF-hand" evidence="2">
    <location>
        <begin position="65"/>
        <end position="100"/>
    </location>
</feature>
<dbReference type="Gene3D" id="1.10.238.10">
    <property type="entry name" value="EF-hand"/>
    <property type="match status" value="1"/>
</dbReference>
<dbReference type="InterPro" id="IPR002048">
    <property type="entry name" value="EF_hand_dom"/>
</dbReference>
<accession>A0A437AJ74</accession>
<dbReference type="InterPro" id="IPR050403">
    <property type="entry name" value="Myosin_RLC"/>
</dbReference>
<reference evidence="3 4" key="1">
    <citation type="submission" date="2018-10" db="EMBL/GenBank/DDBJ databases">
        <title>Draft genome sequence of the microsporidian Tubulinosema ratisbonensis.</title>
        <authorList>
            <person name="Polonais V."/>
            <person name="Peyretaillade E."/>
            <person name="Niehus S."/>
            <person name="Wawrzyniak I."/>
            <person name="Franchet A."/>
            <person name="Gaspin C."/>
            <person name="Reichstadt M."/>
            <person name="Belser C."/>
            <person name="Labadie K."/>
            <person name="Delbac F."/>
            <person name="Ferrandon D."/>
        </authorList>
    </citation>
    <scope>NUCLEOTIDE SEQUENCE [LARGE SCALE GENOMIC DNA]</scope>
    <source>
        <strain evidence="3 4">Franzen</strain>
    </source>
</reference>
<evidence type="ECO:0000313" key="4">
    <source>
        <dbReference type="Proteomes" id="UP000282876"/>
    </source>
</evidence>
<proteinExistence type="predicted"/>
<evidence type="ECO:0000313" key="3">
    <source>
        <dbReference type="EMBL" id="RVD91148.1"/>
    </source>
</evidence>
<dbReference type="EMBL" id="RCSS01000630">
    <property type="protein sequence ID" value="RVD91148.1"/>
    <property type="molecule type" value="Genomic_DNA"/>
</dbReference>
<dbReference type="InterPro" id="IPR011992">
    <property type="entry name" value="EF-hand-dom_pair"/>
</dbReference>
<dbReference type="Pfam" id="PF13499">
    <property type="entry name" value="EF-hand_7"/>
    <property type="match status" value="1"/>
</dbReference>
<dbReference type="Proteomes" id="UP000282876">
    <property type="component" value="Unassembled WGS sequence"/>
</dbReference>
<sequence length="137" mass="16104">MTNYQNIFNLYADSSNNTVRKTDLEKMLLYVGHTISPSELAEIPSEEITFEEFKAIVNKTTKKDLSFEVLKEAFESYDPEQTGYISFKDIKAIYCQKRENLDDEEEDELMNAFVPDKNGKVNYMALLKDYFEEREEH</sequence>